<gene>
    <name evidence="3" type="ORF">SDC9_07511</name>
</gene>
<feature type="domain" description="DUF357" evidence="2">
    <location>
        <begin position="14"/>
        <end position="77"/>
    </location>
</feature>
<dbReference type="Gene3D" id="1.20.1270.90">
    <property type="entry name" value="AF1782-like"/>
    <property type="match status" value="1"/>
</dbReference>
<reference evidence="3" key="1">
    <citation type="submission" date="2019-08" db="EMBL/GenBank/DDBJ databases">
        <authorList>
            <person name="Kucharzyk K."/>
            <person name="Murdoch R.W."/>
            <person name="Higgins S."/>
            <person name="Loffler F."/>
        </authorList>
    </citation>
    <scope>NUCLEOTIDE SEQUENCE</scope>
</reference>
<dbReference type="EMBL" id="VSSQ01000016">
    <property type="protein sequence ID" value="MPL61922.1"/>
    <property type="molecule type" value="Genomic_DNA"/>
</dbReference>
<dbReference type="SUPFAM" id="SSF158372">
    <property type="entry name" value="AF1782-like"/>
    <property type="match status" value="1"/>
</dbReference>
<dbReference type="InterPro" id="IPR023140">
    <property type="entry name" value="DUF357"/>
</dbReference>
<proteinExistence type="predicted"/>
<evidence type="ECO:0000313" key="3">
    <source>
        <dbReference type="EMBL" id="MPL61922.1"/>
    </source>
</evidence>
<sequence length="81" mass="9683">MIENLEWEEKILKDIDKLENNLKEIEGLNFSKKEEEAKLRAKDYMEDCKYYLKKGDQITSFECISYSHGLVDTLRIIHEII</sequence>
<dbReference type="AlphaFoldDB" id="A0A644T6W7"/>
<dbReference type="Pfam" id="PF04010">
    <property type="entry name" value="DUF357"/>
    <property type="match status" value="1"/>
</dbReference>
<organism evidence="3">
    <name type="scientific">bioreactor metagenome</name>
    <dbReference type="NCBI Taxonomy" id="1076179"/>
    <lineage>
        <taxon>unclassified sequences</taxon>
        <taxon>metagenomes</taxon>
        <taxon>ecological metagenomes</taxon>
    </lineage>
</organism>
<protein>
    <recommendedName>
        <fullName evidence="2">DUF357 domain-containing protein</fullName>
    </recommendedName>
</protein>
<feature type="coiled-coil region" evidence="1">
    <location>
        <begin position="8"/>
        <end position="35"/>
    </location>
</feature>
<accession>A0A644T6W7</accession>
<keyword evidence="1" id="KW-0175">Coiled coil</keyword>
<evidence type="ECO:0000259" key="2">
    <source>
        <dbReference type="Pfam" id="PF04010"/>
    </source>
</evidence>
<evidence type="ECO:0000256" key="1">
    <source>
        <dbReference type="SAM" id="Coils"/>
    </source>
</evidence>
<name>A0A644T6W7_9ZZZZ</name>
<comment type="caution">
    <text evidence="3">The sequence shown here is derived from an EMBL/GenBank/DDBJ whole genome shotgun (WGS) entry which is preliminary data.</text>
</comment>
<dbReference type="InterPro" id="IPR036809">
    <property type="entry name" value="AF1782-like_sf"/>
</dbReference>